<keyword evidence="4" id="KW-1185">Reference proteome</keyword>
<dbReference type="Pfam" id="PF00300">
    <property type="entry name" value="His_Phos_1"/>
    <property type="match status" value="1"/>
</dbReference>
<dbReference type="PANTHER" id="PTHR48100">
    <property type="entry name" value="BROAD-SPECIFICITY PHOSPHATASE YOR283W-RELATED"/>
    <property type="match status" value="1"/>
</dbReference>
<feature type="active site" description="Tele-phosphohistidine intermediate" evidence="1">
    <location>
        <position position="16"/>
    </location>
</feature>
<accession>A0A542E569</accession>
<dbReference type="Proteomes" id="UP000317893">
    <property type="component" value="Unassembled WGS sequence"/>
</dbReference>
<reference evidence="3 4" key="1">
    <citation type="submission" date="2019-06" db="EMBL/GenBank/DDBJ databases">
        <title>Sequencing the genomes of 1000 actinobacteria strains.</title>
        <authorList>
            <person name="Klenk H.-P."/>
        </authorList>
    </citation>
    <scope>NUCLEOTIDE SEQUENCE [LARGE SCALE GENOMIC DNA]</scope>
    <source>
        <strain evidence="3 4">DSM 18607</strain>
    </source>
</reference>
<evidence type="ECO:0000256" key="1">
    <source>
        <dbReference type="PIRSR" id="PIRSR613078-1"/>
    </source>
</evidence>
<dbReference type="AlphaFoldDB" id="A0A542E569"/>
<dbReference type="RefSeq" id="WP_246061339.1">
    <property type="nucleotide sequence ID" value="NZ_BAAAPR010000012.1"/>
</dbReference>
<dbReference type="CDD" id="cd07067">
    <property type="entry name" value="HP_PGM_like"/>
    <property type="match status" value="1"/>
</dbReference>
<evidence type="ECO:0000313" key="4">
    <source>
        <dbReference type="Proteomes" id="UP000317893"/>
    </source>
</evidence>
<evidence type="ECO:0000256" key="2">
    <source>
        <dbReference type="PIRSR" id="PIRSR613078-2"/>
    </source>
</evidence>
<dbReference type="GO" id="GO:0101006">
    <property type="term" value="F:protein histidine phosphatase activity"/>
    <property type="evidence" value="ECO:0007669"/>
    <property type="project" value="TreeGrafter"/>
</dbReference>
<dbReference type="InterPro" id="IPR029033">
    <property type="entry name" value="His_PPase_superfam"/>
</dbReference>
<feature type="binding site" evidence="2">
    <location>
        <begin position="28"/>
        <end position="29"/>
    </location>
    <ligand>
        <name>substrate</name>
    </ligand>
</feature>
<dbReference type="InterPro" id="IPR050275">
    <property type="entry name" value="PGM_Phosphatase"/>
</dbReference>
<organism evidence="3 4">
    <name type="scientific">Lapillicoccus jejuensis</name>
    <dbReference type="NCBI Taxonomy" id="402171"/>
    <lineage>
        <taxon>Bacteria</taxon>
        <taxon>Bacillati</taxon>
        <taxon>Actinomycetota</taxon>
        <taxon>Actinomycetes</taxon>
        <taxon>Micrococcales</taxon>
        <taxon>Intrasporangiaceae</taxon>
        <taxon>Lapillicoccus</taxon>
    </lineage>
</organism>
<evidence type="ECO:0000313" key="3">
    <source>
        <dbReference type="EMBL" id="TQJ10419.1"/>
    </source>
</evidence>
<dbReference type="SUPFAM" id="SSF53254">
    <property type="entry name" value="Phosphoglycerate mutase-like"/>
    <property type="match status" value="1"/>
</dbReference>
<proteinExistence type="predicted"/>
<feature type="binding site" evidence="2">
    <location>
        <begin position="87"/>
        <end position="90"/>
    </location>
    <ligand>
        <name>substrate</name>
    </ligand>
</feature>
<dbReference type="GO" id="GO:0070297">
    <property type="term" value="P:regulation of phosphorelay signal transduction system"/>
    <property type="evidence" value="ECO:0007669"/>
    <property type="project" value="TreeGrafter"/>
</dbReference>
<protein>
    <submittedName>
        <fullName evidence="3">Putative phosphoglycerate mutase</fullName>
    </submittedName>
</protein>
<feature type="binding site" evidence="2">
    <location>
        <position position="65"/>
    </location>
    <ligand>
        <name>substrate</name>
    </ligand>
</feature>
<name>A0A542E569_9MICO</name>
<dbReference type="EMBL" id="VFMN01000001">
    <property type="protein sequence ID" value="TQJ10419.1"/>
    <property type="molecule type" value="Genomic_DNA"/>
</dbReference>
<dbReference type="Gene3D" id="3.40.50.1240">
    <property type="entry name" value="Phosphoglycerate mutase-like"/>
    <property type="match status" value="1"/>
</dbReference>
<gene>
    <name evidence="3" type="ORF">FB458_3541</name>
</gene>
<dbReference type="InterPro" id="IPR013078">
    <property type="entry name" value="His_Pase_superF_clade-1"/>
</dbReference>
<sequence>MTTHASPPGHLLLVRHGETLWSRDRRHTGLTDLPLLPEGEAVAARLPALLERYDVVAARVSPAQRARRTAELAGLGDLAVVDDRLHEWDYGGYEGLTTPQIREQVGHDWTVFADGVVPGDTPGETLEQVADRARAVLADVAADRERGDVALVAHSHLLRVLAAVALQEDPHLGAKLVLDAGALSVLGEEHGLPVVRAWNLTP</sequence>
<comment type="caution">
    <text evidence="3">The sequence shown here is derived from an EMBL/GenBank/DDBJ whole genome shotgun (WGS) entry which is preliminary data.</text>
</comment>
<feature type="active site" description="Proton donor/acceptor" evidence="1">
    <location>
        <position position="87"/>
    </location>
</feature>
<dbReference type="PANTHER" id="PTHR48100:SF15">
    <property type="entry name" value="SEDOHEPTULOSE 1,7-BISPHOSPHATASE"/>
    <property type="match status" value="1"/>
</dbReference>
<dbReference type="SMART" id="SM00855">
    <property type="entry name" value="PGAM"/>
    <property type="match status" value="1"/>
</dbReference>